<accession>A0A482YC37</accession>
<gene>
    <name evidence="1" type="ORF">BDK88_3447</name>
</gene>
<sequence length="172" mass="19315">MATTSPHTTITIFETDVSSAAAEKILVDTDTEMADATADRLVYYPYRVFGFDLHAEALLDEFGDRVYCGVDLCNDKEMFIEEAPKTTETVVDEDTLVPPADDLTDPERTARRYLVDLARKELRVGSPPDLTVVADRRVYRPFHVVTCATTAAQRLTYIVDAVTGEFHRVYLD</sequence>
<protein>
    <submittedName>
        <fullName evidence="1">Uncharacterized protein</fullName>
    </submittedName>
</protein>
<dbReference type="AlphaFoldDB" id="A0A482YC37"/>
<dbReference type="OrthoDB" id="202016at2157"/>
<name>A0A482YC37_9EURY</name>
<organism evidence="1 2">
    <name type="scientific">Natrinema hispanicum</name>
    <dbReference type="NCBI Taxonomy" id="392421"/>
    <lineage>
        <taxon>Archaea</taxon>
        <taxon>Methanobacteriati</taxon>
        <taxon>Methanobacteriota</taxon>
        <taxon>Stenosarchaea group</taxon>
        <taxon>Halobacteria</taxon>
        <taxon>Halobacteriales</taxon>
        <taxon>Natrialbaceae</taxon>
        <taxon>Natrinema</taxon>
    </lineage>
</organism>
<comment type="caution">
    <text evidence="1">The sequence shown here is derived from an EMBL/GenBank/DDBJ whole genome shotgun (WGS) entry which is preliminary data.</text>
</comment>
<proteinExistence type="predicted"/>
<dbReference type="RefSeq" id="WP_130501413.1">
    <property type="nucleotide sequence ID" value="NZ_SHMP01000007.1"/>
</dbReference>
<dbReference type="EMBL" id="SHMP01000007">
    <property type="protein sequence ID" value="RZV06448.1"/>
    <property type="molecule type" value="Genomic_DNA"/>
</dbReference>
<dbReference type="Proteomes" id="UP000291097">
    <property type="component" value="Unassembled WGS sequence"/>
</dbReference>
<evidence type="ECO:0000313" key="2">
    <source>
        <dbReference type="Proteomes" id="UP000291097"/>
    </source>
</evidence>
<reference evidence="1 2" key="1">
    <citation type="submission" date="2019-02" db="EMBL/GenBank/DDBJ databases">
        <title>Genomic Encyclopedia of Archaeal and Bacterial Type Strains, Phase II (KMG-II): from individual species to whole genera.</title>
        <authorList>
            <person name="Goeker M."/>
        </authorList>
    </citation>
    <scope>NUCLEOTIDE SEQUENCE [LARGE SCALE GENOMIC DNA]</scope>
    <source>
        <strain evidence="1 2">DSM 18328</strain>
    </source>
</reference>
<evidence type="ECO:0000313" key="1">
    <source>
        <dbReference type="EMBL" id="RZV06448.1"/>
    </source>
</evidence>